<proteinExistence type="predicted"/>
<dbReference type="Proteomes" id="UP000234331">
    <property type="component" value="Unassembled WGS sequence"/>
</dbReference>
<protein>
    <submittedName>
        <fullName evidence="2">Uncharacterized protein</fullName>
    </submittedName>
</protein>
<keyword evidence="3" id="KW-1185">Reference proteome</keyword>
<evidence type="ECO:0000313" key="2">
    <source>
        <dbReference type="EMBL" id="SNQ51044.1"/>
    </source>
</evidence>
<name>A0A2I2KZF2_9ACTN</name>
<feature type="region of interest" description="Disordered" evidence="1">
    <location>
        <begin position="1"/>
        <end position="26"/>
    </location>
</feature>
<dbReference type="AlphaFoldDB" id="A0A2I2KZF2"/>
<evidence type="ECO:0000256" key="1">
    <source>
        <dbReference type="SAM" id="MobiDB-lite"/>
    </source>
</evidence>
<accession>A0A2I2KZF2</accession>
<gene>
    <name evidence="2" type="ORF">FRACA_60030</name>
</gene>
<evidence type="ECO:0000313" key="3">
    <source>
        <dbReference type="Proteomes" id="UP000234331"/>
    </source>
</evidence>
<dbReference type="EMBL" id="FZMO01000525">
    <property type="protein sequence ID" value="SNQ51044.1"/>
    <property type="molecule type" value="Genomic_DNA"/>
</dbReference>
<sequence>MGPTCSTADRRASSRDASRNPAVSPPARIQLRLHHRQGSFPLPVDELHDHTAGVANPRARQAVTLRFHDWRAGYSAPGRVIPWLTSDAAFWSHGSWPTPAVACAKPEVVVDDLSICRGENHVEPRGLVVADGGACTAAGPGASQDSPSPGQP</sequence>
<reference evidence="2 3" key="1">
    <citation type="submission" date="2017-06" db="EMBL/GenBank/DDBJ databases">
        <authorList>
            <person name="Kim H.J."/>
            <person name="Triplett B.A."/>
        </authorList>
    </citation>
    <scope>NUCLEOTIDE SEQUENCE [LARGE SCALE GENOMIC DNA]</scope>
    <source>
        <strain evidence="2">FRACA_ARgP5</strain>
    </source>
</reference>
<organism evidence="2 3">
    <name type="scientific">Frankia canadensis</name>
    <dbReference type="NCBI Taxonomy" id="1836972"/>
    <lineage>
        <taxon>Bacteria</taxon>
        <taxon>Bacillati</taxon>
        <taxon>Actinomycetota</taxon>
        <taxon>Actinomycetes</taxon>
        <taxon>Frankiales</taxon>
        <taxon>Frankiaceae</taxon>
        <taxon>Frankia</taxon>
    </lineage>
</organism>
<feature type="compositionally biased region" description="Basic and acidic residues" evidence="1">
    <location>
        <begin position="8"/>
        <end position="18"/>
    </location>
</feature>